<evidence type="ECO:0000313" key="4">
    <source>
        <dbReference type="Proteomes" id="UP000219559"/>
    </source>
</evidence>
<accession>A0A2A4G5F5</accession>
<dbReference type="SUPFAM" id="SSF52402">
    <property type="entry name" value="Adenine nucleotide alpha hydrolases-like"/>
    <property type="match status" value="1"/>
</dbReference>
<comment type="caution">
    <text evidence="3">The sequence shown here is derived from an EMBL/GenBank/DDBJ whole genome shotgun (WGS) entry which is preliminary data.</text>
</comment>
<keyword evidence="4" id="KW-1185">Reference proteome</keyword>
<organism evidence="3 4">
    <name type="scientific">Sediminicola luteus</name>
    <dbReference type="NCBI Taxonomy" id="319238"/>
    <lineage>
        <taxon>Bacteria</taxon>
        <taxon>Pseudomonadati</taxon>
        <taxon>Bacteroidota</taxon>
        <taxon>Flavobacteriia</taxon>
        <taxon>Flavobacteriales</taxon>
        <taxon>Flavobacteriaceae</taxon>
        <taxon>Sediminicola</taxon>
    </lineage>
</organism>
<dbReference type="InterPro" id="IPR006015">
    <property type="entry name" value="Universal_stress_UspA"/>
</dbReference>
<sequence length="265" mass="29625">MKNILVPIGSSPTATNTLQYAVDFAREFSSDIYVMEVLNIRNKAGNLANVHEKLEESTKERLKGIIESVHTEGVTVKIATASGDLIDGLKGIDKQLGIDLIIMAPKSNDVNEAFYLGATSGRIIKRTNIPTLIVPKGSTYKAFGSVLTAFKSGVLKRKKILFPLEIIKERLNPVINLLFVKTPGYSDEDLRIDPALMDISSKISITENATTYLGVIEHFQEKQPDLLCVFRRKRGFFRKLWEKNNILKSEFYVPIPVLVLSVKKD</sequence>
<protein>
    <submittedName>
        <fullName evidence="3">Universal stress protein UspA</fullName>
    </submittedName>
</protein>
<dbReference type="InterPro" id="IPR006016">
    <property type="entry name" value="UspA"/>
</dbReference>
<dbReference type="CDD" id="cd00293">
    <property type="entry name" value="USP-like"/>
    <property type="match status" value="1"/>
</dbReference>
<proteinExistence type="inferred from homology"/>
<name>A0A2A4G5F5_9FLAO</name>
<dbReference type="OrthoDB" id="1421767at2"/>
<feature type="domain" description="UspA" evidence="2">
    <location>
        <begin position="1"/>
        <end position="135"/>
    </location>
</feature>
<reference evidence="3 4" key="1">
    <citation type="submission" date="2017-04" db="EMBL/GenBank/DDBJ databases">
        <title>A new member of the family Flavobacteriaceae isolated from ascidians.</title>
        <authorList>
            <person name="Chen L."/>
        </authorList>
    </citation>
    <scope>NUCLEOTIDE SEQUENCE [LARGE SCALE GENOMIC DNA]</scope>
    <source>
        <strain evidence="3 4">HQA918</strain>
    </source>
</reference>
<evidence type="ECO:0000256" key="1">
    <source>
        <dbReference type="ARBA" id="ARBA00008791"/>
    </source>
</evidence>
<dbReference type="Gene3D" id="3.40.50.12370">
    <property type="match status" value="1"/>
</dbReference>
<evidence type="ECO:0000313" key="3">
    <source>
        <dbReference type="EMBL" id="PCE62975.1"/>
    </source>
</evidence>
<gene>
    <name evidence="3" type="ORF">B7P33_17005</name>
</gene>
<dbReference type="RefSeq" id="WP_097441086.1">
    <property type="nucleotide sequence ID" value="NZ_KZ300477.1"/>
</dbReference>
<dbReference type="Pfam" id="PF00582">
    <property type="entry name" value="Usp"/>
    <property type="match status" value="1"/>
</dbReference>
<dbReference type="Proteomes" id="UP000219559">
    <property type="component" value="Unassembled WGS sequence"/>
</dbReference>
<dbReference type="PANTHER" id="PTHR46268">
    <property type="entry name" value="STRESS RESPONSE PROTEIN NHAX"/>
    <property type="match status" value="1"/>
</dbReference>
<comment type="similarity">
    <text evidence="1">Belongs to the universal stress protein A family.</text>
</comment>
<dbReference type="PRINTS" id="PR01438">
    <property type="entry name" value="UNVRSLSTRESS"/>
</dbReference>
<dbReference type="AlphaFoldDB" id="A0A2A4G5F5"/>
<evidence type="ECO:0000259" key="2">
    <source>
        <dbReference type="Pfam" id="PF00582"/>
    </source>
</evidence>
<dbReference type="EMBL" id="NBWU01000007">
    <property type="protein sequence ID" value="PCE62975.1"/>
    <property type="molecule type" value="Genomic_DNA"/>
</dbReference>
<dbReference type="PANTHER" id="PTHR46268:SF6">
    <property type="entry name" value="UNIVERSAL STRESS PROTEIN UP12"/>
    <property type="match status" value="1"/>
</dbReference>